<dbReference type="PANTHER" id="PTHR11406:SF23">
    <property type="entry name" value="PHOSPHOGLYCERATE KINASE 1, CHLOROPLASTIC-RELATED"/>
    <property type="match status" value="1"/>
</dbReference>
<proteinExistence type="inferred from homology"/>
<name>A0A2M6WW68_9BACT</name>
<feature type="binding site" evidence="7">
    <location>
        <position position="161"/>
    </location>
    <ligand>
        <name>(2R)-3-phosphoglycerate</name>
        <dbReference type="ChEBI" id="CHEBI:58272"/>
    </ligand>
</feature>
<evidence type="ECO:0000256" key="3">
    <source>
        <dbReference type="ARBA" id="ARBA00022679"/>
    </source>
</evidence>
<protein>
    <recommendedName>
        <fullName evidence="2 9">Phosphoglycerate kinase</fullName>
        <ecNumber evidence="2 9">2.7.2.3</ecNumber>
    </recommendedName>
</protein>
<comment type="catalytic activity">
    <reaction evidence="1 9">
        <text>(2R)-3-phosphoglycerate + ATP = (2R)-3-phospho-glyceroyl phosphate + ADP</text>
        <dbReference type="Rhea" id="RHEA:14801"/>
        <dbReference type="ChEBI" id="CHEBI:30616"/>
        <dbReference type="ChEBI" id="CHEBI:57604"/>
        <dbReference type="ChEBI" id="CHEBI:58272"/>
        <dbReference type="ChEBI" id="CHEBI:456216"/>
        <dbReference type="EC" id="2.7.2.3"/>
    </reaction>
</comment>
<evidence type="ECO:0000256" key="9">
    <source>
        <dbReference type="RuleBase" id="RU000532"/>
    </source>
</evidence>
<dbReference type="Gene3D" id="3.40.50.1260">
    <property type="entry name" value="Phosphoglycerate kinase, N-terminal domain"/>
    <property type="match status" value="3"/>
</dbReference>
<keyword evidence="6 8" id="KW-0067">ATP-binding</keyword>
<evidence type="ECO:0000313" key="11">
    <source>
        <dbReference type="Proteomes" id="UP000228596"/>
    </source>
</evidence>
<dbReference type="GO" id="GO:0004618">
    <property type="term" value="F:phosphoglycerate kinase activity"/>
    <property type="evidence" value="ECO:0007669"/>
    <property type="project" value="UniProtKB-EC"/>
</dbReference>
<comment type="similarity">
    <text evidence="9">Belongs to the phosphoglycerate kinase family.</text>
</comment>
<feature type="binding site" evidence="8">
    <location>
        <position position="302"/>
    </location>
    <ligand>
        <name>ATP</name>
        <dbReference type="ChEBI" id="CHEBI:30616"/>
    </ligand>
</feature>
<dbReference type="EMBL" id="PEZV01000041">
    <property type="protein sequence ID" value="PIT97030.1"/>
    <property type="molecule type" value="Genomic_DNA"/>
</dbReference>
<dbReference type="InterPro" id="IPR001576">
    <property type="entry name" value="Phosphoglycerate_kinase"/>
</dbReference>
<organism evidence="10 11">
    <name type="scientific">Candidatus Berkelbacteria bacterium CG10_big_fil_rev_8_21_14_0_10_41_12</name>
    <dbReference type="NCBI Taxonomy" id="1974513"/>
    <lineage>
        <taxon>Bacteria</taxon>
        <taxon>Candidatus Berkelbacteria</taxon>
    </lineage>
</organism>
<feature type="binding site" evidence="7">
    <location>
        <position position="45"/>
    </location>
    <ligand>
        <name>(2R)-3-phosphoglycerate</name>
        <dbReference type="ChEBI" id="CHEBI:58272"/>
    </ligand>
</feature>
<feature type="binding site" evidence="8">
    <location>
        <begin position="328"/>
        <end position="331"/>
    </location>
    <ligand>
        <name>ATP</name>
        <dbReference type="ChEBI" id="CHEBI:30616"/>
    </ligand>
</feature>
<feature type="binding site" evidence="7">
    <location>
        <begin position="30"/>
        <end position="32"/>
    </location>
    <ligand>
        <name>substrate</name>
    </ligand>
</feature>
<evidence type="ECO:0000256" key="6">
    <source>
        <dbReference type="ARBA" id="ARBA00022840"/>
    </source>
</evidence>
<dbReference type="AlphaFoldDB" id="A0A2M6WW68"/>
<reference evidence="11" key="1">
    <citation type="submission" date="2017-09" db="EMBL/GenBank/DDBJ databases">
        <title>Depth-based differentiation of microbial function through sediment-hosted aquifers and enrichment of novel symbionts in the deep terrestrial subsurface.</title>
        <authorList>
            <person name="Probst A.J."/>
            <person name="Ladd B."/>
            <person name="Jarett J.K."/>
            <person name="Geller-Mcgrath D.E."/>
            <person name="Sieber C.M.K."/>
            <person name="Emerson J.B."/>
            <person name="Anantharaman K."/>
            <person name="Thomas B.C."/>
            <person name="Malmstrom R."/>
            <person name="Stieglmeier M."/>
            <person name="Klingl A."/>
            <person name="Woyke T."/>
            <person name="Ryan C.M."/>
            <person name="Banfield J.F."/>
        </authorList>
    </citation>
    <scope>NUCLEOTIDE SEQUENCE [LARGE SCALE GENOMIC DNA]</scope>
</reference>
<dbReference type="PIRSF" id="PIRSF000724">
    <property type="entry name" value="Pgk"/>
    <property type="match status" value="1"/>
</dbReference>
<evidence type="ECO:0000313" key="10">
    <source>
        <dbReference type="EMBL" id="PIT97030.1"/>
    </source>
</evidence>
<dbReference type="EC" id="2.7.2.3" evidence="2 9"/>
<dbReference type="PRINTS" id="PR00477">
    <property type="entry name" value="PHGLYCKINASE"/>
</dbReference>
<gene>
    <name evidence="10" type="ORF">COT77_03555</name>
</gene>
<evidence type="ECO:0000256" key="7">
    <source>
        <dbReference type="PIRSR" id="PIRSR000724-1"/>
    </source>
</evidence>
<accession>A0A2M6WW68</accession>
<feature type="binding site" evidence="7">
    <location>
        <begin position="69"/>
        <end position="72"/>
    </location>
    <ligand>
        <name>substrate</name>
    </ligand>
</feature>
<evidence type="ECO:0000256" key="2">
    <source>
        <dbReference type="ARBA" id="ARBA00013061"/>
    </source>
</evidence>
<keyword evidence="4" id="KW-0547">Nucleotide-binding</keyword>
<dbReference type="GO" id="GO:0006096">
    <property type="term" value="P:glycolytic process"/>
    <property type="evidence" value="ECO:0007669"/>
    <property type="project" value="InterPro"/>
</dbReference>
<evidence type="ECO:0000256" key="4">
    <source>
        <dbReference type="ARBA" id="ARBA00022741"/>
    </source>
</evidence>
<sequence length="371" mass="41482">MEDKKIVRIPSNKLLRAANISGKNILIRFDFNVPIEQGKIEDDNRIIASLETLNYVIKKNPKNIYLIAHLDRPGGRFVKSLAMLPIAKELKKLLRLRHNIDKVKLGENRVLKSVYKLSPNIFLLENLRFEPGEEKNDQGFAKEIADIANIYIIDAFATMHRAHASTVAIVELLPTYTGFLVEKEVNALLKIIHNPEHPYIFVIGGAKIEDKMPLIEAVRQKCDHVLVGGKVANEWIMRGHEQGEKVRLPVDGINKKGIIVPVNSATLKEGIFDIGPQTIMNYKKYISSSKTIVWNGSLGMAEEEKFAFATNEIARFIAKQHAEKVILGGDTAGVIDRLRLSKNFDFVSTGGSASTEFLAGKNLPGLEKLLK</sequence>
<evidence type="ECO:0000256" key="5">
    <source>
        <dbReference type="ARBA" id="ARBA00022777"/>
    </source>
</evidence>
<dbReference type="InterPro" id="IPR036043">
    <property type="entry name" value="Phosphoglycerate_kinase_sf"/>
</dbReference>
<dbReference type="SUPFAM" id="SSF53748">
    <property type="entry name" value="Phosphoglycerate kinase"/>
    <property type="match status" value="1"/>
</dbReference>
<dbReference type="GO" id="GO:0005829">
    <property type="term" value="C:cytosol"/>
    <property type="evidence" value="ECO:0007669"/>
    <property type="project" value="TreeGrafter"/>
</dbReference>
<evidence type="ECO:0000256" key="1">
    <source>
        <dbReference type="ARBA" id="ARBA00000642"/>
    </source>
</evidence>
<keyword evidence="3 9" id="KW-0808">Transferase</keyword>
<feature type="binding site" evidence="7">
    <location>
        <position position="128"/>
    </location>
    <ligand>
        <name>(2R)-3-phosphoglycerate</name>
        <dbReference type="ChEBI" id="CHEBI:58272"/>
    </ligand>
</feature>
<dbReference type="InterPro" id="IPR015824">
    <property type="entry name" value="Phosphoglycerate_kinase_N"/>
</dbReference>
<dbReference type="Proteomes" id="UP000228596">
    <property type="component" value="Unassembled WGS sequence"/>
</dbReference>
<dbReference type="GO" id="GO:0006094">
    <property type="term" value="P:gluconeogenesis"/>
    <property type="evidence" value="ECO:0007669"/>
    <property type="project" value="TreeGrafter"/>
</dbReference>
<dbReference type="GO" id="GO:0005524">
    <property type="term" value="F:ATP binding"/>
    <property type="evidence" value="ECO:0007669"/>
    <property type="project" value="UniProtKB-KW"/>
</dbReference>
<evidence type="ECO:0000256" key="8">
    <source>
        <dbReference type="PIRSR" id="PIRSR000724-2"/>
    </source>
</evidence>
<comment type="caution">
    <text evidence="10">The sequence shown here is derived from an EMBL/GenBank/DDBJ whole genome shotgun (WGS) entry which is preliminary data.</text>
</comment>
<dbReference type="Pfam" id="PF00162">
    <property type="entry name" value="PGK"/>
    <property type="match status" value="1"/>
</dbReference>
<dbReference type="GO" id="GO:0043531">
    <property type="term" value="F:ADP binding"/>
    <property type="evidence" value="ECO:0007669"/>
    <property type="project" value="TreeGrafter"/>
</dbReference>
<keyword evidence="5 9" id="KW-0418">Kinase</keyword>
<dbReference type="PANTHER" id="PTHR11406">
    <property type="entry name" value="PHOSPHOGLYCERATE KINASE"/>
    <property type="match status" value="1"/>
</dbReference>
<feature type="binding site" evidence="8">
    <location>
        <position position="211"/>
    </location>
    <ligand>
        <name>ATP</name>
        <dbReference type="ChEBI" id="CHEBI:30616"/>
    </ligand>
</feature>